<keyword evidence="1" id="KW-0812">Transmembrane</keyword>
<dbReference type="Proteomes" id="UP000682111">
    <property type="component" value="Unassembled WGS sequence"/>
</dbReference>
<keyword evidence="3" id="KW-1185">Reference proteome</keyword>
<evidence type="ECO:0000313" key="2">
    <source>
        <dbReference type="EMBL" id="GIN63689.1"/>
    </source>
</evidence>
<organism evidence="2 3">
    <name type="scientific">Robertmurraya siralis</name>
    <dbReference type="NCBI Taxonomy" id="77777"/>
    <lineage>
        <taxon>Bacteria</taxon>
        <taxon>Bacillati</taxon>
        <taxon>Bacillota</taxon>
        <taxon>Bacilli</taxon>
        <taxon>Bacillales</taxon>
        <taxon>Bacillaceae</taxon>
        <taxon>Robertmurraya</taxon>
    </lineage>
</organism>
<evidence type="ECO:0008006" key="4">
    <source>
        <dbReference type="Google" id="ProtNLM"/>
    </source>
</evidence>
<name>A0A919WLA9_9BACI</name>
<proteinExistence type="predicted"/>
<reference evidence="2" key="1">
    <citation type="submission" date="2021-03" db="EMBL/GenBank/DDBJ databases">
        <title>Antimicrobial resistance genes in bacteria isolated from Japanese honey, and their potential for conferring macrolide and lincosamide resistance in the American foulbrood pathogen Paenibacillus larvae.</title>
        <authorList>
            <person name="Okamoto M."/>
            <person name="Kumagai M."/>
            <person name="Kanamori H."/>
            <person name="Takamatsu D."/>
        </authorList>
    </citation>
    <scope>NUCLEOTIDE SEQUENCE</scope>
    <source>
        <strain evidence="2">J27TS8</strain>
    </source>
</reference>
<dbReference type="AlphaFoldDB" id="A0A919WLA9"/>
<dbReference type="OrthoDB" id="1955013at2"/>
<dbReference type="Gene3D" id="1.10.10.1320">
    <property type="entry name" value="Anti-sigma factor, zinc-finger domain"/>
    <property type="match status" value="1"/>
</dbReference>
<keyword evidence="1" id="KW-0472">Membrane</keyword>
<dbReference type="RefSeq" id="WP_095309076.1">
    <property type="nucleotide sequence ID" value="NZ_BORC01000007.1"/>
</dbReference>
<feature type="transmembrane region" description="Helical" evidence="1">
    <location>
        <begin position="86"/>
        <end position="105"/>
    </location>
</feature>
<evidence type="ECO:0000256" key="1">
    <source>
        <dbReference type="SAM" id="Phobius"/>
    </source>
</evidence>
<gene>
    <name evidence="2" type="ORF">J27TS8_36820</name>
</gene>
<sequence length="149" mass="17336">MTHISYDEWKRYVENELNERDRERYEDHLYTCDQCLELYLEAVTELEPTLPVLSNTDDFTNAIMAQVIESKEKEIDKKVPFYQKTLFHYTIAAAMTLLFMASGIFQSITNYVDAVEGSELKQSTPSVTEELVNKTFAWMDQLKNKGADN</sequence>
<dbReference type="InterPro" id="IPR041916">
    <property type="entry name" value="Anti_sigma_zinc_sf"/>
</dbReference>
<keyword evidence="1" id="KW-1133">Transmembrane helix</keyword>
<dbReference type="EMBL" id="BORC01000007">
    <property type="protein sequence ID" value="GIN63689.1"/>
    <property type="molecule type" value="Genomic_DNA"/>
</dbReference>
<comment type="caution">
    <text evidence="2">The sequence shown here is derived from an EMBL/GenBank/DDBJ whole genome shotgun (WGS) entry which is preliminary data.</text>
</comment>
<evidence type="ECO:0000313" key="3">
    <source>
        <dbReference type="Proteomes" id="UP000682111"/>
    </source>
</evidence>
<accession>A0A919WLA9</accession>
<protein>
    <recommendedName>
        <fullName evidence="4">Group-specific protein</fullName>
    </recommendedName>
</protein>